<dbReference type="OrthoDB" id="7168509at2"/>
<dbReference type="InterPro" id="IPR036034">
    <property type="entry name" value="PDZ_sf"/>
</dbReference>
<dbReference type="CDD" id="cd07561">
    <property type="entry name" value="Peptidase_S41_CPP_like"/>
    <property type="match status" value="1"/>
</dbReference>
<dbReference type="Pfam" id="PF17820">
    <property type="entry name" value="PDZ_6"/>
    <property type="match status" value="1"/>
</dbReference>
<dbReference type="GO" id="GO:0006508">
    <property type="term" value="P:proteolysis"/>
    <property type="evidence" value="ECO:0007669"/>
    <property type="project" value="InterPro"/>
</dbReference>
<keyword evidence="4" id="KW-1185">Reference proteome</keyword>
<name>A0A4V3D7T0_9GAMM</name>
<evidence type="ECO:0000313" key="3">
    <source>
        <dbReference type="EMBL" id="TDQ49057.1"/>
    </source>
</evidence>
<dbReference type="EMBL" id="SNYM01000005">
    <property type="protein sequence ID" value="TDQ49057.1"/>
    <property type="molecule type" value="Genomic_DNA"/>
</dbReference>
<dbReference type="GO" id="GO:0008236">
    <property type="term" value="F:serine-type peptidase activity"/>
    <property type="evidence" value="ECO:0007669"/>
    <property type="project" value="InterPro"/>
</dbReference>
<evidence type="ECO:0000259" key="2">
    <source>
        <dbReference type="PROSITE" id="PS50106"/>
    </source>
</evidence>
<protein>
    <submittedName>
        <fullName evidence="3">PDZ domain-containing protein</fullName>
    </submittedName>
</protein>
<feature type="domain" description="PDZ" evidence="2">
    <location>
        <begin position="147"/>
        <end position="206"/>
    </location>
</feature>
<dbReference type="InterPro" id="IPR001478">
    <property type="entry name" value="PDZ"/>
</dbReference>
<dbReference type="InterPro" id="IPR041489">
    <property type="entry name" value="PDZ_6"/>
</dbReference>
<dbReference type="InterPro" id="IPR005151">
    <property type="entry name" value="Tail-specific_protease"/>
</dbReference>
<comment type="caution">
    <text evidence="3">The sequence shown here is derived from an EMBL/GenBank/DDBJ whole genome shotgun (WGS) entry which is preliminary data.</text>
</comment>
<feature type="chain" id="PRO_5020363129" evidence="1">
    <location>
        <begin position="24"/>
        <end position="510"/>
    </location>
</feature>
<evidence type="ECO:0000313" key="4">
    <source>
        <dbReference type="Proteomes" id="UP000295375"/>
    </source>
</evidence>
<dbReference type="InterPro" id="IPR029045">
    <property type="entry name" value="ClpP/crotonase-like_dom_sf"/>
</dbReference>
<proteinExistence type="predicted"/>
<dbReference type="Pfam" id="PF03572">
    <property type="entry name" value="Peptidase_S41"/>
    <property type="match status" value="1"/>
</dbReference>
<organism evidence="3 4">
    <name type="scientific">Permianibacter aggregans</name>
    <dbReference type="NCBI Taxonomy" id="1510150"/>
    <lineage>
        <taxon>Bacteria</taxon>
        <taxon>Pseudomonadati</taxon>
        <taxon>Pseudomonadota</taxon>
        <taxon>Gammaproteobacteria</taxon>
        <taxon>Pseudomonadales</taxon>
        <taxon>Pseudomonadaceae</taxon>
        <taxon>Permianibacter</taxon>
    </lineage>
</organism>
<dbReference type="GO" id="GO:0030288">
    <property type="term" value="C:outer membrane-bounded periplasmic space"/>
    <property type="evidence" value="ECO:0007669"/>
    <property type="project" value="TreeGrafter"/>
</dbReference>
<dbReference type="SMART" id="SM00228">
    <property type="entry name" value="PDZ"/>
    <property type="match status" value="1"/>
</dbReference>
<dbReference type="Proteomes" id="UP000295375">
    <property type="component" value="Unassembled WGS sequence"/>
</dbReference>
<sequence length="510" mass="54452">MSSQMVVVASRFSATLISLVLLSACGGGGGGGSSTVVPPNSGGTPPPVAQKCSANNPFRVDAVAPTTVGTLADEKSWVQNYVNGAYLWYNEMPSVNASLAAYSNEADVFGSLQNYFNALLTPARTTSGKLKDEFSFIYSTKQWRELSQSGTSLSFGIEWYLASSTPPRGIRVAYVEPNSPAAQQGLQRGDTLVSFDGVSADTNVQSELDTLNQIFSPSNGNGRSFVFDRNGSQVTAFFGASEVVKQPVLISNTLDINGQKVGYMVFNDHIASAEQPLIDSFTQFSNAGISDLILDLRYNGGGYLFLASEVAYMIAGPTRTSGKYFEKLQYNDKRVADNNQAPTPFYNTSCIINSQFQCTGNQSLPNLNLGRVFVLTSKSTCSASEAIINGLEGIDVQVIRIGATTCGKPYGFTAKDNCGISYFPIEFKGINFKGFGDYADGFSAQCAAADDFSKALGDTSEGMLAAALYRRANGSCPATTGQQKLSVEQQGAVVHEPVRSNRFVLPEAGR</sequence>
<dbReference type="GO" id="GO:0004175">
    <property type="term" value="F:endopeptidase activity"/>
    <property type="evidence" value="ECO:0007669"/>
    <property type="project" value="TreeGrafter"/>
</dbReference>
<dbReference type="Gene3D" id="2.30.42.10">
    <property type="match status" value="1"/>
</dbReference>
<dbReference type="PANTHER" id="PTHR32060:SF30">
    <property type="entry name" value="CARBOXY-TERMINAL PROCESSING PROTEASE CTPA"/>
    <property type="match status" value="1"/>
</dbReference>
<dbReference type="SUPFAM" id="SSF52096">
    <property type="entry name" value="ClpP/crotonase"/>
    <property type="match status" value="1"/>
</dbReference>
<dbReference type="PROSITE" id="PS50106">
    <property type="entry name" value="PDZ"/>
    <property type="match status" value="1"/>
</dbReference>
<reference evidence="3 4" key="1">
    <citation type="submission" date="2019-03" db="EMBL/GenBank/DDBJ databases">
        <title>Genomic Encyclopedia of Type Strains, Phase IV (KMG-IV): sequencing the most valuable type-strain genomes for metagenomic binning, comparative biology and taxonomic classification.</title>
        <authorList>
            <person name="Goeker M."/>
        </authorList>
    </citation>
    <scope>NUCLEOTIDE SEQUENCE [LARGE SCALE GENOMIC DNA]</scope>
    <source>
        <strain evidence="3 4">DSM 103792</strain>
    </source>
</reference>
<evidence type="ECO:0000256" key="1">
    <source>
        <dbReference type="SAM" id="SignalP"/>
    </source>
</evidence>
<dbReference type="Gene3D" id="3.90.226.10">
    <property type="entry name" value="2-enoyl-CoA Hydratase, Chain A, domain 1"/>
    <property type="match status" value="1"/>
</dbReference>
<dbReference type="SUPFAM" id="SSF50156">
    <property type="entry name" value="PDZ domain-like"/>
    <property type="match status" value="1"/>
</dbReference>
<accession>A0A4V3D7T0</accession>
<dbReference type="GO" id="GO:0007165">
    <property type="term" value="P:signal transduction"/>
    <property type="evidence" value="ECO:0007669"/>
    <property type="project" value="TreeGrafter"/>
</dbReference>
<dbReference type="RefSeq" id="WP_133589335.1">
    <property type="nucleotide sequence ID" value="NZ_CP037953.1"/>
</dbReference>
<dbReference type="Gene3D" id="3.30.750.170">
    <property type="match status" value="1"/>
</dbReference>
<keyword evidence="1" id="KW-0732">Signal</keyword>
<dbReference type="PANTHER" id="PTHR32060">
    <property type="entry name" value="TAIL-SPECIFIC PROTEASE"/>
    <property type="match status" value="1"/>
</dbReference>
<gene>
    <name evidence="3" type="ORF">EV696_10531</name>
</gene>
<feature type="signal peptide" evidence="1">
    <location>
        <begin position="1"/>
        <end position="23"/>
    </location>
</feature>
<dbReference type="AlphaFoldDB" id="A0A4V3D7T0"/>